<evidence type="ECO:0000313" key="11">
    <source>
        <dbReference type="Proteomes" id="UP000586254"/>
    </source>
</evidence>
<name>A0A1M6YP77_9FIRM</name>
<keyword evidence="3 5" id="KW-0732">Signal</keyword>
<dbReference type="PROSITE" id="PS01039">
    <property type="entry name" value="SBP_BACTERIAL_3"/>
    <property type="match status" value="1"/>
</dbReference>
<dbReference type="InterPro" id="IPR001320">
    <property type="entry name" value="Iontro_rcpt_C"/>
</dbReference>
<evidence type="ECO:0000313" key="10">
    <source>
        <dbReference type="Proteomes" id="UP000184012"/>
    </source>
</evidence>
<reference evidence="8 11" key="2">
    <citation type="submission" date="2020-07" db="EMBL/GenBank/DDBJ databases">
        <title>Organ Donor 1.</title>
        <authorList>
            <person name="Marsh A.J."/>
            <person name="Azcarate-Peril M.A."/>
        </authorList>
    </citation>
    <scope>NUCLEOTIDE SEQUENCE [LARGE SCALE GENOMIC DNA]</scope>
    <source>
        <strain evidence="8 11">AMC0717</strain>
    </source>
</reference>
<dbReference type="PANTHER" id="PTHR35936">
    <property type="entry name" value="MEMBRANE-BOUND LYTIC MUREIN TRANSGLYCOSYLASE F"/>
    <property type="match status" value="1"/>
</dbReference>
<evidence type="ECO:0000256" key="3">
    <source>
        <dbReference type="ARBA" id="ARBA00022729"/>
    </source>
</evidence>
<evidence type="ECO:0000313" key="8">
    <source>
        <dbReference type="EMBL" id="NZA36846.1"/>
    </source>
</evidence>
<feature type="domain" description="Solute-binding protein family 3/N-terminal" evidence="6">
    <location>
        <begin position="42"/>
        <end position="266"/>
    </location>
</feature>
<dbReference type="InterPro" id="IPR001638">
    <property type="entry name" value="Solute-binding_3/MltF_N"/>
</dbReference>
<evidence type="ECO:0000256" key="4">
    <source>
        <dbReference type="RuleBase" id="RU003744"/>
    </source>
</evidence>
<feature type="chain" id="PRO_5044061317" evidence="5">
    <location>
        <begin position="22"/>
        <end position="279"/>
    </location>
</feature>
<evidence type="ECO:0000259" key="6">
    <source>
        <dbReference type="SMART" id="SM00062"/>
    </source>
</evidence>
<dbReference type="PROSITE" id="PS51257">
    <property type="entry name" value="PROKAR_LIPOPROTEIN"/>
    <property type="match status" value="1"/>
</dbReference>
<evidence type="ECO:0000313" key="9">
    <source>
        <dbReference type="EMBL" id="SHL19950.1"/>
    </source>
</evidence>
<dbReference type="AlphaFoldDB" id="A0A1M6YP77"/>
<evidence type="ECO:0000256" key="1">
    <source>
        <dbReference type="ARBA" id="ARBA00004196"/>
    </source>
</evidence>
<comment type="similarity">
    <text evidence="2 4">Belongs to the bacterial solute-binding protein 3 family.</text>
</comment>
<accession>A0A1M6YP77</accession>
<dbReference type="PANTHER" id="PTHR35936:SF19">
    <property type="entry name" value="AMINO-ACID-BINDING PROTEIN YXEM-RELATED"/>
    <property type="match status" value="1"/>
</dbReference>
<reference evidence="9 10" key="1">
    <citation type="submission" date="2016-11" db="EMBL/GenBank/DDBJ databases">
        <authorList>
            <person name="Varghese N."/>
            <person name="Submissions S."/>
        </authorList>
    </citation>
    <scope>NUCLEOTIDE SEQUENCE [LARGE SCALE GENOMIC DNA]</scope>
    <source>
        <strain evidence="9 10">FD</strain>
    </source>
</reference>
<dbReference type="EMBL" id="JACCKS010000002">
    <property type="protein sequence ID" value="NZA36846.1"/>
    <property type="molecule type" value="Genomic_DNA"/>
</dbReference>
<feature type="domain" description="Ionotropic glutamate receptor C-terminal" evidence="7">
    <location>
        <begin position="42"/>
        <end position="265"/>
    </location>
</feature>
<dbReference type="Pfam" id="PF00497">
    <property type="entry name" value="SBP_bac_3"/>
    <property type="match status" value="1"/>
</dbReference>
<evidence type="ECO:0000256" key="2">
    <source>
        <dbReference type="ARBA" id="ARBA00010333"/>
    </source>
</evidence>
<gene>
    <name evidence="8" type="ORF">H0N91_01505</name>
    <name evidence="9" type="ORF">SAMN04515649_103136</name>
</gene>
<proteinExistence type="inferred from homology"/>
<dbReference type="SMART" id="SM00062">
    <property type="entry name" value="PBPb"/>
    <property type="match status" value="1"/>
</dbReference>
<dbReference type="GO" id="GO:0030313">
    <property type="term" value="C:cell envelope"/>
    <property type="evidence" value="ECO:0007669"/>
    <property type="project" value="UniProtKB-SubCell"/>
</dbReference>
<comment type="caution">
    <text evidence="9">The sequence shown here is derived from an EMBL/GenBank/DDBJ whole genome shotgun (WGS) entry which is preliminary data.</text>
</comment>
<dbReference type="Proteomes" id="UP000184012">
    <property type="component" value="Unassembled WGS sequence"/>
</dbReference>
<dbReference type="Proteomes" id="UP000586254">
    <property type="component" value="Unassembled WGS sequence"/>
</dbReference>
<dbReference type="InterPro" id="IPR018313">
    <property type="entry name" value="SBP_3_CS"/>
</dbReference>
<comment type="subcellular location">
    <subcellularLocation>
        <location evidence="1">Cell envelope</location>
    </subcellularLocation>
</comment>
<protein>
    <submittedName>
        <fullName evidence="8 9">Amino acid ABC transporter substrate-binding protein</fullName>
    </submittedName>
</protein>
<organism evidence="9 10">
    <name type="scientific">Eubacterium callanderi</name>
    <dbReference type="NCBI Taxonomy" id="53442"/>
    <lineage>
        <taxon>Bacteria</taxon>
        <taxon>Bacillati</taxon>
        <taxon>Bacillota</taxon>
        <taxon>Clostridia</taxon>
        <taxon>Eubacteriales</taxon>
        <taxon>Eubacteriaceae</taxon>
        <taxon>Eubacterium</taxon>
    </lineage>
</organism>
<dbReference type="SMART" id="SM00079">
    <property type="entry name" value="PBPe"/>
    <property type="match status" value="1"/>
</dbReference>
<evidence type="ECO:0000259" key="7">
    <source>
        <dbReference type="SMART" id="SM00079"/>
    </source>
</evidence>
<feature type="signal peptide" evidence="5">
    <location>
        <begin position="1"/>
        <end position="21"/>
    </location>
</feature>
<dbReference type="RefSeq" id="WP_073382415.1">
    <property type="nucleotide sequence ID" value="NZ_CAJKZB010000019.1"/>
</dbReference>
<dbReference type="GO" id="GO:0015276">
    <property type="term" value="F:ligand-gated monoatomic ion channel activity"/>
    <property type="evidence" value="ECO:0007669"/>
    <property type="project" value="InterPro"/>
</dbReference>
<dbReference type="CDD" id="cd13530">
    <property type="entry name" value="PBP2_peptides_like"/>
    <property type="match status" value="1"/>
</dbReference>
<dbReference type="SUPFAM" id="SSF53850">
    <property type="entry name" value="Periplasmic binding protein-like II"/>
    <property type="match status" value="1"/>
</dbReference>
<sequence>MKKKFLVLSLAFMLVFSVTLAGCSGNGKGDSASNDDPIADGTLSVAVDDTYLPMEFRDDQNNLVGFDVDLAKAIGEDLGVKVDFTTVAWDGIFNGLNAKQYDAIISSTSITPERQEGFNQTNPYVSNGIVIVSRKDATPVKTFEELAGKTVGVQLATTADNGAQKLKEQTGTNVEIKQYDGMLDAFAALEGKQINNVMTDVGVAMYYVAQKPELFEVTSEVLTNEPIAVTVRKGEDAFTEKLNETLKKLQENGTMTEISMKWFGEDMTNNINSEIKVIE</sequence>
<dbReference type="EMBL" id="FRBP01000003">
    <property type="protein sequence ID" value="SHL19950.1"/>
    <property type="molecule type" value="Genomic_DNA"/>
</dbReference>
<evidence type="ECO:0000256" key="5">
    <source>
        <dbReference type="SAM" id="SignalP"/>
    </source>
</evidence>
<dbReference type="Gene3D" id="3.40.190.10">
    <property type="entry name" value="Periplasmic binding protein-like II"/>
    <property type="match status" value="2"/>
</dbReference>
<dbReference type="GO" id="GO:0016020">
    <property type="term" value="C:membrane"/>
    <property type="evidence" value="ECO:0007669"/>
    <property type="project" value="InterPro"/>
</dbReference>